<keyword evidence="14" id="KW-1185">Reference proteome</keyword>
<keyword evidence="5" id="KW-0677">Repeat</keyword>
<dbReference type="CDD" id="cd14066">
    <property type="entry name" value="STKc_IRAK"/>
    <property type="match status" value="1"/>
</dbReference>
<dbReference type="Gene3D" id="1.10.510.10">
    <property type="entry name" value="Transferase(Phosphotransferase) domain 1"/>
    <property type="match status" value="1"/>
</dbReference>
<dbReference type="Pfam" id="PF08263">
    <property type="entry name" value="LRRNT_2"/>
    <property type="match status" value="1"/>
</dbReference>
<dbReference type="InterPro" id="IPR032675">
    <property type="entry name" value="LRR_dom_sf"/>
</dbReference>
<feature type="region of interest" description="Disordered" evidence="9">
    <location>
        <begin position="638"/>
        <end position="680"/>
    </location>
</feature>
<keyword evidence="6 10" id="KW-1133">Transmembrane helix</keyword>
<dbReference type="InterPro" id="IPR001611">
    <property type="entry name" value="Leu-rich_rpt"/>
</dbReference>
<reference evidence="13 14" key="1">
    <citation type="journal article" date="2020" name="IScience">
        <title>Genome Sequencing of the Endangered Kingdonia uniflora (Circaeasteraceae, Ranunculales) Reveals Potential Mechanisms of Evolutionary Specialization.</title>
        <authorList>
            <person name="Sun Y."/>
            <person name="Deng T."/>
            <person name="Zhang A."/>
            <person name="Moore M.J."/>
            <person name="Landis J.B."/>
            <person name="Lin N."/>
            <person name="Zhang H."/>
            <person name="Zhang X."/>
            <person name="Huang J."/>
            <person name="Zhang X."/>
            <person name="Sun H."/>
            <person name="Wang H."/>
        </authorList>
    </citation>
    <scope>NUCLEOTIDE SEQUENCE [LARGE SCALE GENOMIC DNA]</scope>
    <source>
        <strain evidence="13">TB1705</strain>
        <tissue evidence="13">Leaf</tissue>
    </source>
</reference>
<evidence type="ECO:0000256" key="11">
    <source>
        <dbReference type="SAM" id="SignalP"/>
    </source>
</evidence>
<comment type="caution">
    <text evidence="13">The sequence shown here is derived from an EMBL/GenBank/DDBJ whole genome shotgun (WGS) entry which is preliminary data.</text>
</comment>
<proteinExistence type="inferred from homology"/>
<comment type="subcellular location">
    <subcellularLocation>
        <location evidence="1">Membrane</location>
        <topology evidence="1">Single-pass membrane protein</topology>
    </subcellularLocation>
</comment>
<dbReference type="EMBL" id="JACGCM010000276">
    <property type="protein sequence ID" value="KAF6174286.1"/>
    <property type="molecule type" value="Genomic_DNA"/>
</dbReference>
<evidence type="ECO:0000313" key="14">
    <source>
        <dbReference type="Proteomes" id="UP000541444"/>
    </source>
</evidence>
<dbReference type="Gene3D" id="3.80.10.10">
    <property type="entry name" value="Ribonuclease Inhibitor"/>
    <property type="match status" value="2"/>
</dbReference>
<dbReference type="InterPro" id="IPR001245">
    <property type="entry name" value="Ser-Thr/Tyr_kinase_cat_dom"/>
</dbReference>
<dbReference type="AlphaFoldDB" id="A0A7J7P4A8"/>
<organism evidence="13 14">
    <name type="scientific">Kingdonia uniflora</name>
    <dbReference type="NCBI Taxonomy" id="39325"/>
    <lineage>
        <taxon>Eukaryota</taxon>
        <taxon>Viridiplantae</taxon>
        <taxon>Streptophyta</taxon>
        <taxon>Embryophyta</taxon>
        <taxon>Tracheophyta</taxon>
        <taxon>Spermatophyta</taxon>
        <taxon>Magnoliopsida</taxon>
        <taxon>Ranunculales</taxon>
        <taxon>Circaeasteraceae</taxon>
        <taxon>Kingdonia</taxon>
    </lineage>
</organism>
<feature type="transmembrane region" description="Helical" evidence="10">
    <location>
        <begin position="264"/>
        <end position="286"/>
    </location>
</feature>
<protein>
    <recommendedName>
        <fullName evidence="12">Protein kinase domain-containing protein</fullName>
    </recommendedName>
</protein>
<dbReference type="InterPro" id="IPR000719">
    <property type="entry name" value="Prot_kinase_dom"/>
</dbReference>
<dbReference type="InterPro" id="IPR013210">
    <property type="entry name" value="LRR_N_plant-typ"/>
</dbReference>
<dbReference type="GO" id="GO:0016020">
    <property type="term" value="C:membrane"/>
    <property type="evidence" value="ECO:0007669"/>
    <property type="project" value="UniProtKB-SubCell"/>
</dbReference>
<evidence type="ECO:0000259" key="12">
    <source>
        <dbReference type="PROSITE" id="PS50011"/>
    </source>
</evidence>
<evidence type="ECO:0000256" key="3">
    <source>
        <dbReference type="ARBA" id="ARBA00022614"/>
    </source>
</evidence>
<feature type="chain" id="PRO_5029494966" description="Protein kinase domain-containing protein" evidence="11">
    <location>
        <begin position="23"/>
        <end position="680"/>
    </location>
</feature>
<dbReference type="InterPro" id="IPR011009">
    <property type="entry name" value="Kinase-like_dom_sf"/>
</dbReference>
<dbReference type="SUPFAM" id="SSF52058">
    <property type="entry name" value="L domain-like"/>
    <property type="match status" value="1"/>
</dbReference>
<dbReference type="PANTHER" id="PTHR48007:SF38">
    <property type="entry name" value="LEUCINE-RICH REPEAT PROTEIN KINASE FAMILY PROTEIN"/>
    <property type="match status" value="1"/>
</dbReference>
<dbReference type="PANTHER" id="PTHR48007">
    <property type="entry name" value="LEUCINE-RICH REPEAT RECEPTOR-LIKE PROTEIN KINASE PXC1"/>
    <property type="match status" value="1"/>
</dbReference>
<keyword evidence="4 10" id="KW-0812">Transmembrane</keyword>
<evidence type="ECO:0000256" key="5">
    <source>
        <dbReference type="ARBA" id="ARBA00022737"/>
    </source>
</evidence>
<dbReference type="Proteomes" id="UP000541444">
    <property type="component" value="Unassembled WGS sequence"/>
</dbReference>
<dbReference type="Pfam" id="PF00560">
    <property type="entry name" value="LRR_1"/>
    <property type="match status" value="3"/>
</dbReference>
<evidence type="ECO:0000256" key="10">
    <source>
        <dbReference type="SAM" id="Phobius"/>
    </source>
</evidence>
<keyword evidence="8" id="KW-0325">Glycoprotein</keyword>
<dbReference type="FunFam" id="3.80.10.10:FF:000111">
    <property type="entry name" value="LRR receptor-like serine/threonine-protein kinase ERECTA"/>
    <property type="match status" value="1"/>
</dbReference>
<comment type="similarity">
    <text evidence="2">Belongs to the RLP family.</text>
</comment>
<evidence type="ECO:0000256" key="1">
    <source>
        <dbReference type="ARBA" id="ARBA00004167"/>
    </source>
</evidence>
<dbReference type="Pfam" id="PF07714">
    <property type="entry name" value="PK_Tyr_Ser-Thr"/>
    <property type="match status" value="1"/>
</dbReference>
<name>A0A7J7P4A8_9MAGN</name>
<sequence length="680" mass="74668">MVSCHFLLFSLFLLLSPRVLLSVSDTDALLKLKESFTTSNSLDSWTQDTSPCAGNEQWVGVVCFKGIITGLRLGNMGLSGAVDVEALKGITGLRTVSFTNNSLSGPIPEFNKLGALKAIYLTKNNFSGSIPSDFFSKMESLKKVWLSGNGFAGEIPISLSNLPNLIELHLEYNKFSGKIPQVLPAKLTSLDLSYNDLEGEIPASFKFKAESFAGNEKLCGTQLGKECLKMKAPQTKQTLEGQGPMGIEQSVVKTTPDNPQQAKVAVAVVTLTVVLLMLIAAGIIVMKRREEEFYMLGRENLDEPMVTRMTSNRRKSKDSNSRKGGSAKGGGIGIGDLVIVNDEKGVFGLPDLMKAAAEVLGNGSLGSAYKAVMTSGVAVVVKRMQDMNRIGKDGFDGEMRRLGRLRHKNILTPLAYHYRKEEKLVVYEFIPKGSLLYILHGDLGLLHAELTWPTRLKIVKGIARGLGFLHAELASYNLPHGNLKSSNILIDYDFEPRLSDYGFASLVNPAQISQGLFAYRSPESIQYRIATPKCDVYCFGIVILEILTGKFPSQYLPNGKGGTDVVQWVLSAISERREFELIDPGIAGMRNSASEMERLLYIGAACVESNPDNRPAMKDVIRTIEEVQVERFQFQESSELQLSPSEREGYTTEFSSSSSSPSNIYNAQEGIRHHSRRLTG</sequence>
<evidence type="ECO:0000256" key="6">
    <source>
        <dbReference type="ARBA" id="ARBA00022989"/>
    </source>
</evidence>
<gene>
    <name evidence="13" type="ORF">GIB67_040779</name>
</gene>
<dbReference type="OrthoDB" id="418615at2759"/>
<dbReference type="InterPro" id="IPR046959">
    <property type="entry name" value="PRK1-6/SRF4-like"/>
</dbReference>
<evidence type="ECO:0000256" key="9">
    <source>
        <dbReference type="SAM" id="MobiDB-lite"/>
    </source>
</evidence>
<keyword evidence="11" id="KW-0732">Signal</keyword>
<evidence type="ECO:0000256" key="4">
    <source>
        <dbReference type="ARBA" id="ARBA00022692"/>
    </source>
</evidence>
<feature type="domain" description="Protein kinase" evidence="12">
    <location>
        <begin position="354"/>
        <end position="632"/>
    </location>
</feature>
<evidence type="ECO:0000256" key="7">
    <source>
        <dbReference type="ARBA" id="ARBA00023136"/>
    </source>
</evidence>
<feature type="signal peptide" evidence="11">
    <location>
        <begin position="1"/>
        <end position="22"/>
    </location>
</feature>
<feature type="region of interest" description="Disordered" evidence="9">
    <location>
        <begin position="306"/>
        <end position="328"/>
    </location>
</feature>
<evidence type="ECO:0000256" key="8">
    <source>
        <dbReference type="ARBA" id="ARBA00023180"/>
    </source>
</evidence>
<dbReference type="GO" id="GO:0004672">
    <property type="term" value="F:protein kinase activity"/>
    <property type="evidence" value="ECO:0007669"/>
    <property type="project" value="InterPro"/>
</dbReference>
<dbReference type="GO" id="GO:0005524">
    <property type="term" value="F:ATP binding"/>
    <property type="evidence" value="ECO:0007669"/>
    <property type="project" value="InterPro"/>
</dbReference>
<keyword evidence="3" id="KW-0433">Leucine-rich repeat</keyword>
<accession>A0A7J7P4A8</accession>
<dbReference type="PROSITE" id="PS50011">
    <property type="entry name" value="PROTEIN_KINASE_DOM"/>
    <property type="match status" value="1"/>
</dbReference>
<evidence type="ECO:0000313" key="13">
    <source>
        <dbReference type="EMBL" id="KAF6174286.1"/>
    </source>
</evidence>
<evidence type="ECO:0000256" key="2">
    <source>
        <dbReference type="ARBA" id="ARBA00009592"/>
    </source>
</evidence>
<dbReference type="SUPFAM" id="SSF56112">
    <property type="entry name" value="Protein kinase-like (PK-like)"/>
    <property type="match status" value="1"/>
</dbReference>
<dbReference type="Gene3D" id="3.30.200.20">
    <property type="entry name" value="Phosphorylase Kinase, domain 1"/>
    <property type="match status" value="1"/>
</dbReference>
<keyword evidence="7 10" id="KW-0472">Membrane</keyword>